<dbReference type="eggNOG" id="KOG2027">
    <property type="taxonomic scope" value="Eukaryota"/>
</dbReference>
<evidence type="ECO:0000256" key="2">
    <source>
        <dbReference type="SAM" id="MobiDB-lite"/>
    </source>
</evidence>
<feature type="compositionally biased region" description="Basic and acidic residues" evidence="2">
    <location>
        <begin position="439"/>
        <end position="448"/>
    </location>
</feature>
<dbReference type="HOGENOM" id="CLU_010396_0_0_1"/>
<evidence type="ECO:0008006" key="5">
    <source>
        <dbReference type="Google" id="ProtNLM"/>
    </source>
</evidence>
<feature type="compositionally biased region" description="Basic and acidic residues" evidence="2">
    <location>
        <begin position="527"/>
        <end position="537"/>
    </location>
</feature>
<feature type="compositionally biased region" description="Basic and acidic residues" evidence="2">
    <location>
        <begin position="316"/>
        <end position="343"/>
    </location>
</feature>
<dbReference type="Proteomes" id="UP000006038">
    <property type="component" value="Chromosome 1"/>
</dbReference>
<feature type="compositionally biased region" description="Polar residues" evidence="2">
    <location>
        <begin position="1097"/>
        <end position="1107"/>
    </location>
</feature>
<name>J3L3B7_ORYBR</name>
<feature type="region of interest" description="Disordered" evidence="2">
    <location>
        <begin position="840"/>
        <end position="884"/>
    </location>
</feature>
<dbReference type="AlphaFoldDB" id="J3L3B7"/>
<reference evidence="3" key="1">
    <citation type="journal article" date="2013" name="Nat. Commun.">
        <title>Whole-genome sequencing of Oryza brachyantha reveals mechanisms underlying Oryza genome evolution.</title>
        <authorList>
            <person name="Chen J."/>
            <person name="Huang Q."/>
            <person name="Gao D."/>
            <person name="Wang J."/>
            <person name="Lang Y."/>
            <person name="Liu T."/>
            <person name="Li B."/>
            <person name="Bai Z."/>
            <person name="Luis Goicoechea J."/>
            <person name="Liang C."/>
            <person name="Chen C."/>
            <person name="Zhang W."/>
            <person name="Sun S."/>
            <person name="Liao Y."/>
            <person name="Zhang X."/>
            <person name="Yang L."/>
            <person name="Song C."/>
            <person name="Wang M."/>
            <person name="Shi J."/>
            <person name="Liu G."/>
            <person name="Liu J."/>
            <person name="Zhou H."/>
            <person name="Zhou W."/>
            <person name="Yu Q."/>
            <person name="An N."/>
            <person name="Chen Y."/>
            <person name="Cai Q."/>
            <person name="Wang B."/>
            <person name="Liu B."/>
            <person name="Min J."/>
            <person name="Huang Y."/>
            <person name="Wu H."/>
            <person name="Li Z."/>
            <person name="Zhang Y."/>
            <person name="Yin Y."/>
            <person name="Song W."/>
            <person name="Jiang J."/>
            <person name="Jackson S.A."/>
            <person name="Wing R.A."/>
            <person name="Wang J."/>
            <person name="Chen M."/>
        </authorList>
    </citation>
    <scope>NUCLEOTIDE SEQUENCE [LARGE SCALE GENOMIC DNA]</scope>
    <source>
        <strain evidence="3">cv. IRGC 101232</strain>
    </source>
</reference>
<evidence type="ECO:0000313" key="4">
    <source>
        <dbReference type="Proteomes" id="UP000006038"/>
    </source>
</evidence>
<feature type="compositionally biased region" description="Basic and acidic residues" evidence="2">
    <location>
        <begin position="481"/>
        <end position="510"/>
    </location>
</feature>
<dbReference type="OMA" id="ADWGQQH"/>
<dbReference type="GO" id="GO:0015031">
    <property type="term" value="P:protein transport"/>
    <property type="evidence" value="ECO:0007669"/>
    <property type="project" value="InterPro"/>
</dbReference>
<feature type="region of interest" description="Disordered" evidence="2">
    <location>
        <begin position="933"/>
        <end position="957"/>
    </location>
</feature>
<feature type="region of interest" description="Disordered" evidence="2">
    <location>
        <begin position="390"/>
        <end position="513"/>
    </location>
</feature>
<feature type="compositionally biased region" description="Polar residues" evidence="2">
    <location>
        <begin position="942"/>
        <end position="957"/>
    </location>
</feature>
<feature type="compositionally biased region" description="Polar residues" evidence="2">
    <location>
        <begin position="805"/>
        <end position="824"/>
    </location>
</feature>
<feature type="compositionally biased region" description="Basic and acidic residues" evidence="2">
    <location>
        <begin position="987"/>
        <end position="997"/>
    </location>
</feature>
<reference evidence="3" key="2">
    <citation type="submission" date="2013-04" db="UniProtKB">
        <authorList>
            <consortium name="EnsemblPlants"/>
        </authorList>
    </citation>
    <scope>IDENTIFICATION</scope>
</reference>
<feature type="region of interest" description="Disordered" evidence="2">
    <location>
        <begin position="527"/>
        <end position="546"/>
    </location>
</feature>
<proteinExistence type="inferred from homology"/>
<dbReference type="KEGG" id="obr:102712877"/>
<dbReference type="Gene3D" id="1.20.1260.60">
    <property type="entry name" value="Vacuolar protein sorting-associated protein Ist1"/>
    <property type="match status" value="1"/>
</dbReference>
<feature type="compositionally biased region" description="Polar residues" evidence="2">
    <location>
        <begin position="450"/>
        <end position="463"/>
    </location>
</feature>
<dbReference type="EnsemblPlants" id="OB01G37230.1">
    <property type="protein sequence ID" value="OB01G37230.1"/>
    <property type="gene ID" value="OB01G37230"/>
</dbReference>
<dbReference type="PANTHER" id="PTHR12161">
    <property type="entry name" value="IST1 FAMILY MEMBER"/>
    <property type="match status" value="1"/>
</dbReference>
<feature type="compositionally biased region" description="Polar residues" evidence="2">
    <location>
        <begin position="737"/>
        <end position="758"/>
    </location>
</feature>
<feature type="compositionally biased region" description="Basic and acidic residues" evidence="2">
    <location>
        <begin position="840"/>
        <end position="855"/>
    </location>
</feature>
<dbReference type="FunFam" id="1.20.1260.60:FF:000003">
    <property type="entry name" value="IST1-like protein isoform A"/>
    <property type="match status" value="1"/>
</dbReference>
<protein>
    <recommendedName>
        <fullName evidence="5">IST1-like protein</fullName>
    </recommendedName>
</protein>
<dbReference type="PANTHER" id="PTHR12161:SF13">
    <property type="entry name" value="REGULATOR OF VPS4 ACTIVITY IN THE MVB PATHWAY PROTEIN"/>
    <property type="match status" value="1"/>
</dbReference>
<feature type="compositionally biased region" description="Polar residues" evidence="2">
    <location>
        <begin position="220"/>
        <end position="255"/>
    </location>
</feature>
<feature type="region of interest" description="Disordered" evidence="2">
    <location>
        <begin position="987"/>
        <end position="1031"/>
    </location>
</feature>
<feature type="region of interest" description="Disordered" evidence="2">
    <location>
        <begin position="673"/>
        <end position="778"/>
    </location>
</feature>
<feature type="region of interest" description="Disordered" evidence="2">
    <location>
        <begin position="804"/>
        <end position="824"/>
    </location>
</feature>
<dbReference type="STRING" id="4533.J3L3B7"/>
<feature type="region of interest" description="Disordered" evidence="2">
    <location>
        <begin position="204"/>
        <end position="347"/>
    </location>
</feature>
<feature type="compositionally biased region" description="Polar residues" evidence="2">
    <location>
        <begin position="998"/>
        <end position="1021"/>
    </location>
</feature>
<feature type="compositionally biased region" description="Polar residues" evidence="2">
    <location>
        <begin position="859"/>
        <end position="880"/>
    </location>
</feature>
<feature type="compositionally biased region" description="Polar residues" evidence="2">
    <location>
        <begin position="767"/>
        <end position="776"/>
    </location>
</feature>
<dbReference type="OrthoDB" id="29853at2759"/>
<dbReference type="Pfam" id="PF03398">
    <property type="entry name" value="Ist1"/>
    <property type="match status" value="1"/>
</dbReference>
<feature type="compositionally biased region" description="Basic and acidic residues" evidence="2">
    <location>
        <begin position="704"/>
        <end position="723"/>
    </location>
</feature>
<comment type="similarity">
    <text evidence="1">Belongs to the IST1 family.</text>
</comment>
<feature type="compositionally biased region" description="Basic and acidic residues" evidence="2">
    <location>
        <begin position="1071"/>
        <end position="1082"/>
    </location>
</feature>
<evidence type="ECO:0000313" key="3">
    <source>
        <dbReference type="EnsemblPlants" id="OB01G37230.1"/>
    </source>
</evidence>
<feature type="compositionally biased region" description="Basic and acidic residues" evidence="2">
    <location>
        <begin position="673"/>
        <end position="687"/>
    </location>
</feature>
<feature type="compositionally biased region" description="Polar residues" evidence="2">
    <location>
        <begin position="295"/>
        <end position="310"/>
    </location>
</feature>
<feature type="region of interest" description="Disordered" evidence="2">
    <location>
        <begin position="1043"/>
        <end position="1182"/>
    </location>
</feature>
<accession>J3L3B7</accession>
<dbReference type="GeneID" id="102712877"/>
<dbReference type="Gramene" id="OB01G37230.1">
    <property type="protein sequence ID" value="OB01G37230.1"/>
    <property type="gene ID" value="OB01G37230"/>
</dbReference>
<evidence type="ECO:0000256" key="1">
    <source>
        <dbReference type="ARBA" id="ARBA00005536"/>
    </source>
</evidence>
<feature type="compositionally biased region" description="Polar residues" evidence="2">
    <location>
        <begin position="268"/>
        <end position="287"/>
    </location>
</feature>
<feature type="compositionally biased region" description="Polar residues" evidence="2">
    <location>
        <begin position="420"/>
        <end position="438"/>
    </location>
</feature>
<dbReference type="InterPro" id="IPR042277">
    <property type="entry name" value="IST1-like"/>
</dbReference>
<feature type="compositionally biased region" description="Polar residues" evidence="2">
    <location>
        <begin position="204"/>
        <end position="214"/>
    </location>
</feature>
<keyword evidence="4" id="KW-1185">Reference proteome</keyword>
<sequence>MHKSKGKLSGVLHKGFKPDKCKTALRMALARIKLLRNRKEVQVRQMRRDVAQLLEADQDQTARIRVEHVIREEKFMQAYDLIEVYCELMVARMSIIDSQKTCPIDLKEAIASVIFASMRCSDVTELVDVRKHFTSKYGKEFAAAALEVRPDSGVSRLVIEKLSAGAPDTQTKIKTLTSIAEEHNIKWEPKAFEEKLQKQNDNLLHGTTTYSGGNIPTRGSADSSSGMPTSQPAAPSYSYMESSNSHMPTAHSYSSAEVPDNRAPFVTANPNGSMPPSFASPNASMPPSLQHGATAYSSAQIPVPNSSSHVNAGRPDVSRPHSQYDTDTTSGRKEFNQSRERKSSVSGSNWNIEFKDATSAAQAAAESAEMASIAARAAAQLASRGNFSAEQNTGAFESPSYIHETTPRKQQAEHFMEGQRSFNEQSSGAYDPRLTSSNARKDGERAETSRVGNQNMSTHSSGQYPDYSPLIHSDEYGMPTELHRTDSPGHQYSDDSSEKVSNFERPDDHQFNLPGERLFDAQLGGHNIKDTESKEPNFDQENTDDYYSNYSSSHVTFTHGSSTIWDSQNDKNGPDSSAFTFDKYDSDVGEENLLDHFSSKHTEESTVEDHKDSSAYVFDHYDSDVGEENLLDHFSSKHTEESTVEDHKDSSAYVFDHYDSDVGEENLLDHFSSKHTEESTVDDRKDPSASVFDQYDSDVGEENVLDHVSSKHTEESTVEDHKGFSNADWGQQHRNEYSVNHSTSTLFSRTEENPSYNLEANRKDVSSPHSRGSGFSESKEDIISGKVVHNVNVNIEDLESKSRNKYVNSSGSNTSAKERYGQSSLRSDYSWVDGELDHTKMRDLEEEERIPHKLEGASSEITGENKNQPFSLGRQTSASSADYDEGDLGLNFGKLTPGLRNKLRQPPPYRKDSEDNMLPKQLLHKVPAAIGKSVHSEENDTLSENTRNASTSMARSSLDENYNNELYDQYQSVGARVEARSTMRRHYFESEGDRGKLSEQSFNAPSSGTNKSSGGVNSSQDLYHEKSGVGARRVTKTTKTYFDSDDSEDELAQREKVQTKWSGEQIKSRRTREMASDTKRETGVQVGVQHADKTEAKSPTGSFTGFTEQRRESPVYSRAPVPRTSPKPVRVDPPLGKGKSQEAGPNTVSVTRKEESTQSPAEAPKESTPKTAPAHVHPKLPTDYDSFAAHFMSLRTKRR</sequence>
<organism evidence="3">
    <name type="scientific">Oryza brachyantha</name>
    <name type="common">malo sina</name>
    <dbReference type="NCBI Taxonomy" id="4533"/>
    <lineage>
        <taxon>Eukaryota</taxon>
        <taxon>Viridiplantae</taxon>
        <taxon>Streptophyta</taxon>
        <taxon>Embryophyta</taxon>
        <taxon>Tracheophyta</taxon>
        <taxon>Spermatophyta</taxon>
        <taxon>Magnoliopsida</taxon>
        <taxon>Liliopsida</taxon>
        <taxon>Poales</taxon>
        <taxon>Poaceae</taxon>
        <taxon>BOP clade</taxon>
        <taxon>Oryzoideae</taxon>
        <taxon>Oryzeae</taxon>
        <taxon>Oryzinae</taxon>
        <taxon>Oryza</taxon>
    </lineage>
</organism>
<dbReference type="InterPro" id="IPR005061">
    <property type="entry name" value="Ist1"/>
</dbReference>
<feature type="compositionally biased region" description="Basic and acidic residues" evidence="2">
    <location>
        <begin position="405"/>
        <end position="417"/>
    </location>
</feature>
<feature type="region of interest" description="Disordered" evidence="2">
    <location>
        <begin position="896"/>
        <end position="915"/>
    </location>
</feature>